<dbReference type="PROSITE" id="PS50995">
    <property type="entry name" value="HTH_MARR_2"/>
    <property type="match status" value="1"/>
</dbReference>
<proteinExistence type="predicted"/>
<dbReference type="InterPro" id="IPR036390">
    <property type="entry name" value="WH_DNA-bd_sf"/>
</dbReference>
<dbReference type="AlphaFoldDB" id="A0A8G2F913"/>
<dbReference type="PANTHER" id="PTHR42756:SF1">
    <property type="entry name" value="TRANSCRIPTIONAL REPRESSOR OF EMRAB OPERON"/>
    <property type="match status" value="1"/>
</dbReference>
<dbReference type="InterPro" id="IPR036388">
    <property type="entry name" value="WH-like_DNA-bd_sf"/>
</dbReference>
<comment type="caution">
    <text evidence="6">The sequence shown here is derived from an EMBL/GenBank/DDBJ whole genome shotgun (WGS) entry which is preliminary data.</text>
</comment>
<evidence type="ECO:0000256" key="1">
    <source>
        <dbReference type="ARBA" id="ARBA00023015"/>
    </source>
</evidence>
<keyword evidence="8" id="KW-1185">Reference proteome</keyword>
<sequence>MSASLRDILRSAPREGGQKLGLTICEVSKIWRQLIDLRLMHLGVSNARWTVLLALNDFEKPVSQKVLAEYIGIEGPTLVRMLDRLESDGLVRRKPSKKDRRVKLVELCKKTDELLDSMLSVAIGIQKELIQGIPEQDLVTCHKVLLTIKDRLSTQLDKKSDHE</sequence>
<reference evidence="5 8" key="2">
    <citation type="submission" date="2024-07" db="EMBL/GenBank/DDBJ databases">
        <title>Active virus-host system and metabolic interactions in a Lokiarchaeon culture.</title>
        <authorList>
            <person name="Ponce Toledo R.I."/>
            <person name="Rodrigues Oliveira T."/>
            <person name="Schleper C."/>
        </authorList>
    </citation>
    <scope>NUCLEOTIDE SEQUENCE [LARGE SCALE GENOMIC DNA]</scope>
    <source>
        <strain evidence="5 8">B35</strain>
    </source>
</reference>
<dbReference type="Gene3D" id="1.10.10.10">
    <property type="entry name" value="Winged helix-like DNA-binding domain superfamily/Winged helix DNA-binding domain"/>
    <property type="match status" value="1"/>
</dbReference>
<evidence type="ECO:0000256" key="2">
    <source>
        <dbReference type="ARBA" id="ARBA00023125"/>
    </source>
</evidence>
<gene>
    <name evidence="5" type="ORF">AB2Z07_13665</name>
    <name evidence="6" type="ORF">SAMN05660830_03005</name>
</gene>
<dbReference type="RefSeq" id="WP_019999286.1">
    <property type="nucleotide sequence ID" value="NZ_CP192219.1"/>
</dbReference>
<keyword evidence="3" id="KW-0804">Transcription</keyword>
<dbReference type="EMBL" id="FQZR01000009">
    <property type="protein sequence ID" value="SHJ68215.1"/>
    <property type="molecule type" value="Genomic_DNA"/>
</dbReference>
<dbReference type="PRINTS" id="PR00598">
    <property type="entry name" value="HTHMARR"/>
</dbReference>
<name>A0A8G2F913_9BACT</name>
<dbReference type="SUPFAM" id="SSF46785">
    <property type="entry name" value="Winged helix' DNA-binding domain"/>
    <property type="match status" value="1"/>
</dbReference>
<dbReference type="GO" id="GO:0003700">
    <property type="term" value="F:DNA-binding transcription factor activity"/>
    <property type="evidence" value="ECO:0007669"/>
    <property type="project" value="InterPro"/>
</dbReference>
<evidence type="ECO:0000313" key="6">
    <source>
        <dbReference type="EMBL" id="SHJ68215.1"/>
    </source>
</evidence>
<evidence type="ECO:0000256" key="3">
    <source>
        <dbReference type="ARBA" id="ARBA00023163"/>
    </source>
</evidence>
<dbReference type="Proteomes" id="UP001568358">
    <property type="component" value="Unassembled WGS sequence"/>
</dbReference>
<accession>A0A8G2F913</accession>
<reference evidence="6 7" key="1">
    <citation type="submission" date="2016-11" db="EMBL/GenBank/DDBJ databases">
        <authorList>
            <person name="Varghese N."/>
            <person name="Submissions S."/>
        </authorList>
    </citation>
    <scope>NUCLEOTIDE SEQUENCE [LARGE SCALE GENOMIC DNA]</scope>
    <source>
        <strain evidence="6 7">DSM 17919</strain>
    </source>
</reference>
<organism evidence="6 7">
    <name type="scientific">Halodesulfovibrio aestuarii</name>
    <dbReference type="NCBI Taxonomy" id="126333"/>
    <lineage>
        <taxon>Bacteria</taxon>
        <taxon>Pseudomonadati</taxon>
        <taxon>Thermodesulfobacteriota</taxon>
        <taxon>Desulfovibrionia</taxon>
        <taxon>Desulfovibrionales</taxon>
        <taxon>Desulfovibrionaceae</taxon>
        <taxon>Halodesulfovibrio</taxon>
    </lineage>
</organism>
<evidence type="ECO:0000313" key="7">
    <source>
        <dbReference type="Proteomes" id="UP000184001"/>
    </source>
</evidence>
<feature type="domain" description="HTH marR-type" evidence="4">
    <location>
        <begin position="1"/>
        <end position="150"/>
    </location>
</feature>
<keyword evidence="2" id="KW-0238">DNA-binding</keyword>
<dbReference type="InterPro" id="IPR000835">
    <property type="entry name" value="HTH_MarR-typ"/>
</dbReference>
<dbReference type="Proteomes" id="UP000184001">
    <property type="component" value="Unassembled WGS sequence"/>
</dbReference>
<evidence type="ECO:0000313" key="8">
    <source>
        <dbReference type="Proteomes" id="UP001568358"/>
    </source>
</evidence>
<dbReference type="Pfam" id="PF12802">
    <property type="entry name" value="MarR_2"/>
    <property type="match status" value="1"/>
</dbReference>
<dbReference type="EMBL" id="JBFSOO010000011">
    <property type="protein sequence ID" value="MEZ6854561.1"/>
    <property type="molecule type" value="Genomic_DNA"/>
</dbReference>
<keyword evidence="1" id="KW-0805">Transcription regulation</keyword>
<dbReference type="PANTHER" id="PTHR42756">
    <property type="entry name" value="TRANSCRIPTIONAL REGULATOR, MARR"/>
    <property type="match status" value="1"/>
</dbReference>
<evidence type="ECO:0000259" key="4">
    <source>
        <dbReference type="PROSITE" id="PS50995"/>
    </source>
</evidence>
<evidence type="ECO:0000313" key="5">
    <source>
        <dbReference type="EMBL" id="MEZ6854561.1"/>
    </source>
</evidence>
<dbReference type="GO" id="GO:0003677">
    <property type="term" value="F:DNA binding"/>
    <property type="evidence" value="ECO:0007669"/>
    <property type="project" value="UniProtKB-KW"/>
</dbReference>
<dbReference type="SMART" id="SM00347">
    <property type="entry name" value="HTH_MARR"/>
    <property type="match status" value="1"/>
</dbReference>
<protein>
    <submittedName>
        <fullName evidence="6">MarR family transcriptional regulator, transcriptional regulator for hemolysin</fullName>
    </submittedName>
    <submittedName>
        <fullName evidence="5">MarR family winged helix-turn-helix transcriptional regulator</fullName>
    </submittedName>
</protein>